<feature type="domain" description="Ice-binding protein C-terminal" evidence="3">
    <location>
        <begin position="284"/>
        <end position="307"/>
    </location>
</feature>
<organism evidence="4 5">
    <name type="scientific">Roseateles flavus</name>
    <dbReference type="NCBI Taxonomy" id="3149041"/>
    <lineage>
        <taxon>Bacteria</taxon>
        <taxon>Pseudomonadati</taxon>
        <taxon>Pseudomonadota</taxon>
        <taxon>Betaproteobacteria</taxon>
        <taxon>Burkholderiales</taxon>
        <taxon>Sphaerotilaceae</taxon>
        <taxon>Roseateles</taxon>
    </lineage>
</organism>
<comment type="caution">
    <text evidence="4">The sequence shown here is derived from an EMBL/GenBank/DDBJ whole genome shotgun (WGS) entry which is preliminary data.</text>
</comment>
<dbReference type="InterPro" id="IPR013424">
    <property type="entry name" value="Ice-binding_C"/>
</dbReference>
<dbReference type="RefSeq" id="WP_347612009.1">
    <property type="nucleotide sequence ID" value="NZ_JBDPZC010000010.1"/>
</dbReference>
<protein>
    <submittedName>
        <fullName evidence="4">PEP-CTERM sorting domain-containing protein</fullName>
    </submittedName>
</protein>
<evidence type="ECO:0000256" key="2">
    <source>
        <dbReference type="SAM" id="SignalP"/>
    </source>
</evidence>
<dbReference type="Pfam" id="PF07589">
    <property type="entry name" value="PEP-CTERM"/>
    <property type="match status" value="1"/>
</dbReference>
<keyword evidence="1" id="KW-0472">Membrane</keyword>
<gene>
    <name evidence="4" type="ORF">ABDJ40_19150</name>
</gene>
<feature type="transmembrane region" description="Helical" evidence="1">
    <location>
        <begin position="287"/>
        <end position="304"/>
    </location>
</feature>
<feature type="chain" id="PRO_5045294911" evidence="2">
    <location>
        <begin position="22"/>
        <end position="309"/>
    </location>
</feature>
<accession>A0ABV0GIP9</accession>
<feature type="signal peptide" evidence="2">
    <location>
        <begin position="1"/>
        <end position="21"/>
    </location>
</feature>
<evidence type="ECO:0000256" key="1">
    <source>
        <dbReference type="SAM" id="Phobius"/>
    </source>
</evidence>
<evidence type="ECO:0000313" key="5">
    <source>
        <dbReference type="Proteomes" id="UP001462640"/>
    </source>
</evidence>
<dbReference type="Proteomes" id="UP001462640">
    <property type="component" value="Unassembled WGS sequence"/>
</dbReference>
<proteinExistence type="predicted"/>
<reference evidence="4 5" key="1">
    <citation type="submission" date="2024-05" db="EMBL/GenBank/DDBJ databases">
        <title>Roseateles sp. 2.12 16S ribosomal RNA gene Genome sequencing and assembly.</title>
        <authorList>
            <person name="Woo H."/>
        </authorList>
    </citation>
    <scope>NUCLEOTIDE SEQUENCE [LARGE SCALE GENOMIC DNA]</scope>
    <source>
        <strain evidence="4 5">2.12</strain>
    </source>
</reference>
<keyword evidence="1" id="KW-1133">Transmembrane helix</keyword>
<sequence length="309" mass="30587">MKAYKVLAGLALVAGSFAAQAAPTVLDTGILKMGVADNGGLGAMGVGLSGPTGDAITPGCLCEGWGAAAGGASGYVYGLGGTGVVSALTTTTTASGAGLSAQSVVMLSNGLQVTHKYSYAAGGSLFKIEVVLTNTTAGSLSDVRYARTLDWDVTPGYFGSNYTTVYGGTPTGPGGKVLHTSTNPFAVPDPMVFRAQESDTNVVNSVGDKGGYFVFGFGALNAGESTSFNTFIGASRSVGGLKAALGSVGVEAYSYTTGNSVADGDFAPAYGYGFAGLGLPPSLVPEPGSLALLGIAAIGAGLIGRRRRA</sequence>
<dbReference type="NCBIfam" id="TIGR02595">
    <property type="entry name" value="PEP_CTERM"/>
    <property type="match status" value="1"/>
</dbReference>
<dbReference type="EMBL" id="JBDPZC010000010">
    <property type="protein sequence ID" value="MEO3714890.1"/>
    <property type="molecule type" value="Genomic_DNA"/>
</dbReference>
<keyword evidence="5" id="KW-1185">Reference proteome</keyword>
<name>A0ABV0GIP9_9BURK</name>
<keyword evidence="1" id="KW-0812">Transmembrane</keyword>
<keyword evidence="2" id="KW-0732">Signal</keyword>
<evidence type="ECO:0000259" key="3">
    <source>
        <dbReference type="Pfam" id="PF07589"/>
    </source>
</evidence>
<evidence type="ECO:0000313" key="4">
    <source>
        <dbReference type="EMBL" id="MEO3714890.1"/>
    </source>
</evidence>